<evidence type="ECO:0008006" key="4">
    <source>
        <dbReference type="Google" id="ProtNLM"/>
    </source>
</evidence>
<accession>A0A1Y2HHQ3</accession>
<name>A0A1Y2HHQ3_9FUNG</name>
<evidence type="ECO:0000256" key="1">
    <source>
        <dbReference type="SAM" id="MobiDB-lite"/>
    </source>
</evidence>
<gene>
    <name evidence="2" type="ORF">BCR44DRAFT_43372</name>
</gene>
<reference evidence="2 3" key="1">
    <citation type="submission" date="2016-07" db="EMBL/GenBank/DDBJ databases">
        <title>Pervasive Adenine N6-methylation of Active Genes in Fungi.</title>
        <authorList>
            <consortium name="DOE Joint Genome Institute"/>
            <person name="Mondo S.J."/>
            <person name="Dannebaum R.O."/>
            <person name="Kuo R.C."/>
            <person name="Labutti K."/>
            <person name="Haridas S."/>
            <person name="Kuo A."/>
            <person name="Salamov A."/>
            <person name="Ahrendt S.R."/>
            <person name="Lipzen A."/>
            <person name="Sullivan W."/>
            <person name="Andreopoulos W.B."/>
            <person name="Clum A."/>
            <person name="Lindquist E."/>
            <person name="Daum C."/>
            <person name="Ramamoorthy G.K."/>
            <person name="Gryganskyi A."/>
            <person name="Culley D."/>
            <person name="Magnuson J.K."/>
            <person name="James T.Y."/>
            <person name="O'Malley M.A."/>
            <person name="Stajich J.E."/>
            <person name="Spatafora J.W."/>
            <person name="Visel A."/>
            <person name="Grigoriev I.V."/>
        </authorList>
    </citation>
    <scope>NUCLEOTIDE SEQUENCE [LARGE SCALE GENOMIC DNA]</scope>
    <source>
        <strain evidence="2 3">PL171</strain>
    </source>
</reference>
<dbReference type="SUPFAM" id="SSF140860">
    <property type="entry name" value="Pseudo ankyrin repeat-like"/>
    <property type="match status" value="1"/>
</dbReference>
<protein>
    <recommendedName>
        <fullName evidence="4">Ankyrin repeat-containing domain protein</fullName>
    </recommendedName>
</protein>
<feature type="region of interest" description="Disordered" evidence="1">
    <location>
        <begin position="208"/>
        <end position="234"/>
    </location>
</feature>
<evidence type="ECO:0000313" key="3">
    <source>
        <dbReference type="Proteomes" id="UP000193411"/>
    </source>
</evidence>
<dbReference type="STRING" id="765915.A0A1Y2HHQ3"/>
<dbReference type="AlphaFoldDB" id="A0A1Y2HHQ3"/>
<sequence>MPCGRAGEVESDEQGHEWAQAADCQGQVGRDAREQCVRCRFAWRGTWTQVLEWLWRNTSRARFEYPVAALDNCTSLDVLDWWLSKSKVEECGLDWLKYSEDAVDNACRLGRLDVVQWWWNAAVADGIAFLYSRKSVDQACEYGHSDVLDWWLARLGEGSIPDLEYSPASIVRAVANNQGHILDWFARNAIPIRYNPRAKISHMSQGTPLLQLPTTSKPQQQRRSSTQPLPLAPSPTTVARTRIVEMLGNARRMWQDPRLPSNVAFSLTRVQLLHERAQMAATASASNIALKSTKSNKRQFGMTLSANTTPMPSPRSRTLTLAPEPMTSMASTAPLVSPERTSSQRQRQKKRE</sequence>
<organism evidence="2 3">
    <name type="scientific">Catenaria anguillulae PL171</name>
    <dbReference type="NCBI Taxonomy" id="765915"/>
    <lineage>
        <taxon>Eukaryota</taxon>
        <taxon>Fungi</taxon>
        <taxon>Fungi incertae sedis</taxon>
        <taxon>Blastocladiomycota</taxon>
        <taxon>Blastocladiomycetes</taxon>
        <taxon>Blastocladiales</taxon>
        <taxon>Catenariaceae</taxon>
        <taxon>Catenaria</taxon>
    </lineage>
</organism>
<feature type="region of interest" description="Disordered" evidence="1">
    <location>
        <begin position="304"/>
        <end position="352"/>
    </location>
</feature>
<evidence type="ECO:0000313" key="2">
    <source>
        <dbReference type="EMBL" id="ORZ33524.1"/>
    </source>
</evidence>
<feature type="compositionally biased region" description="Polar residues" evidence="1">
    <location>
        <begin position="304"/>
        <end position="319"/>
    </location>
</feature>
<dbReference type="Proteomes" id="UP000193411">
    <property type="component" value="Unassembled WGS sequence"/>
</dbReference>
<dbReference type="EMBL" id="MCFL01000035">
    <property type="protein sequence ID" value="ORZ33524.1"/>
    <property type="molecule type" value="Genomic_DNA"/>
</dbReference>
<proteinExistence type="predicted"/>
<keyword evidence="3" id="KW-1185">Reference proteome</keyword>
<comment type="caution">
    <text evidence="2">The sequence shown here is derived from an EMBL/GenBank/DDBJ whole genome shotgun (WGS) entry which is preliminary data.</text>
</comment>
<dbReference type="OrthoDB" id="63159at2759"/>